<evidence type="ECO:0000256" key="3">
    <source>
        <dbReference type="ARBA" id="ARBA00022475"/>
    </source>
</evidence>
<comment type="similarity">
    <text evidence="12">Belongs to the SecD/SecF family. SecF subfamily.</text>
</comment>
<feature type="transmembrane region" description="Helical" evidence="12">
    <location>
        <begin position="227"/>
        <end position="245"/>
    </location>
</feature>
<dbReference type="NCBIfam" id="TIGR00916">
    <property type="entry name" value="2A0604s01"/>
    <property type="match status" value="1"/>
</dbReference>
<dbReference type="RefSeq" id="WP_073165793.1">
    <property type="nucleotide sequence ID" value="NZ_FQUW01000024.1"/>
</dbReference>
<keyword evidence="6 12" id="KW-1133">Transmembrane helix</keyword>
<comment type="function">
    <text evidence="9 12">Part of the Sec protein translocase complex. Interacts with the SecYEG preprotein conducting channel. SecDF uses the proton motive force (PMF) to complete protein translocation after the ATP-dependent function of SecA.</text>
</comment>
<dbReference type="InterPro" id="IPR055344">
    <property type="entry name" value="SecD_SecF_C_bact"/>
</dbReference>
<dbReference type="GO" id="GO:0006605">
    <property type="term" value="P:protein targeting"/>
    <property type="evidence" value="ECO:0007669"/>
    <property type="project" value="UniProtKB-UniRule"/>
</dbReference>
<dbReference type="PANTHER" id="PTHR30081">
    <property type="entry name" value="PROTEIN-EXPORT MEMBRANE PROTEIN SEC"/>
    <property type="match status" value="1"/>
</dbReference>
<proteinExistence type="inferred from homology"/>
<dbReference type="HAMAP" id="MF_01464_B">
    <property type="entry name" value="SecF_B"/>
    <property type="match status" value="1"/>
</dbReference>
<dbReference type="InterPro" id="IPR022646">
    <property type="entry name" value="SecD/SecF_CS"/>
</dbReference>
<keyword evidence="7 12" id="KW-0811">Translocation</keyword>
<dbReference type="PRINTS" id="PR01755">
    <property type="entry name" value="SECFTRNLCASE"/>
</dbReference>
<dbReference type="InterPro" id="IPR022645">
    <property type="entry name" value="SecD/SecF_bac"/>
</dbReference>
<sequence length="291" mass="32322">MHFIRLRKIWYIISLLVIIPGLISLMVQGLNLGIEFTGGNLLEVRFENPVPVEKVRQVVSAQGLEFSRGIQKSGTSDYLIRTRHLTQEEQDKLMAALNSLGKYTVLRNESIGPTIGRELTTKALLALLVASVLMIIYISIRFEFKQGIAAVIALIHDTLVVTGVFSLFQIEVDGAFVAALLTIIGYSINDTIVIFDRVRENMLHRKKGESLEDIVNASLWQTLTRSINTVLTVVFVLVALYFLGGSTIRNFILALLIGVVSGAYSSICNAGPLWVDFKLMEKRAKVKEARA</sequence>
<dbReference type="Gene3D" id="3.30.70.2040">
    <property type="match status" value="1"/>
</dbReference>
<evidence type="ECO:0000259" key="13">
    <source>
        <dbReference type="Pfam" id="PF02355"/>
    </source>
</evidence>
<keyword evidence="3 12" id="KW-1003">Cell membrane</keyword>
<dbReference type="InterPro" id="IPR005665">
    <property type="entry name" value="SecF_bac"/>
</dbReference>
<feature type="transmembrane region" description="Helical" evidence="12">
    <location>
        <begin position="9"/>
        <end position="27"/>
    </location>
</feature>
<name>A0A1M5AXC0_9FIRM</name>
<keyword evidence="15" id="KW-1185">Reference proteome</keyword>
<evidence type="ECO:0000256" key="12">
    <source>
        <dbReference type="HAMAP-Rule" id="MF_01464"/>
    </source>
</evidence>
<protein>
    <recommendedName>
        <fullName evidence="12">Protein-export membrane protein SecF</fullName>
    </recommendedName>
</protein>
<dbReference type="Pfam" id="PF02355">
    <property type="entry name" value="SecD_SecF_C"/>
    <property type="match status" value="1"/>
</dbReference>
<evidence type="ECO:0000256" key="7">
    <source>
        <dbReference type="ARBA" id="ARBA00023010"/>
    </source>
</evidence>
<comment type="similarity">
    <text evidence="10">In the C-terminal section; belongs to the SecD/SecF family. SecF subfamily.</text>
</comment>
<feature type="transmembrane region" description="Helical" evidence="12">
    <location>
        <begin position="174"/>
        <end position="195"/>
    </location>
</feature>
<dbReference type="Gene3D" id="1.20.1640.10">
    <property type="entry name" value="Multidrug efflux transporter AcrB transmembrane domain"/>
    <property type="match status" value="1"/>
</dbReference>
<dbReference type="Proteomes" id="UP000184196">
    <property type="component" value="Unassembled WGS sequence"/>
</dbReference>
<accession>A0A1M5AXC0</accession>
<keyword evidence="5 12" id="KW-0653">Protein transport</keyword>
<dbReference type="InterPro" id="IPR022813">
    <property type="entry name" value="SecD/SecF_arch_bac"/>
</dbReference>
<keyword evidence="8 12" id="KW-0472">Membrane</keyword>
<dbReference type="SUPFAM" id="SSF82866">
    <property type="entry name" value="Multidrug efflux transporter AcrB transmembrane domain"/>
    <property type="match status" value="1"/>
</dbReference>
<dbReference type="AlphaFoldDB" id="A0A1M5AXC0"/>
<evidence type="ECO:0000256" key="5">
    <source>
        <dbReference type="ARBA" id="ARBA00022927"/>
    </source>
</evidence>
<evidence type="ECO:0000256" key="8">
    <source>
        <dbReference type="ARBA" id="ARBA00023136"/>
    </source>
</evidence>
<evidence type="ECO:0000256" key="11">
    <source>
        <dbReference type="ARBA" id="ARBA00061053"/>
    </source>
</evidence>
<evidence type="ECO:0000256" key="6">
    <source>
        <dbReference type="ARBA" id="ARBA00022989"/>
    </source>
</evidence>
<evidence type="ECO:0000256" key="10">
    <source>
        <dbReference type="ARBA" id="ARBA00060856"/>
    </source>
</evidence>
<evidence type="ECO:0000256" key="1">
    <source>
        <dbReference type="ARBA" id="ARBA00004651"/>
    </source>
</evidence>
<dbReference type="Pfam" id="PF07549">
    <property type="entry name" value="Sec_GG"/>
    <property type="match status" value="1"/>
</dbReference>
<dbReference type="PANTHER" id="PTHR30081:SF8">
    <property type="entry name" value="PROTEIN TRANSLOCASE SUBUNIT SECF"/>
    <property type="match status" value="1"/>
</dbReference>
<organism evidence="14 15">
    <name type="scientific">Desulfofundulus australicus DSM 11792</name>
    <dbReference type="NCBI Taxonomy" id="1121425"/>
    <lineage>
        <taxon>Bacteria</taxon>
        <taxon>Bacillati</taxon>
        <taxon>Bacillota</taxon>
        <taxon>Clostridia</taxon>
        <taxon>Eubacteriales</taxon>
        <taxon>Peptococcaceae</taxon>
        <taxon>Desulfofundulus</taxon>
    </lineage>
</organism>
<reference evidence="15" key="1">
    <citation type="submission" date="2016-11" db="EMBL/GenBank/DDBJ databases">
        <authorList>
            <person name="Varghese N."/>
            <person name="Submissions S."/>
        </authorList>
    </citation>
    <scope>NUCLEOTIDE SEQUENCE [LARGE SCALE GENOMIC DNA]</scope>
    <source>
        <strain evidence="15">DSM 11792</strain>
    </source>
</reference>
<feature type="domain" description="Protein export membrane protein SecD/SecF C-terminal" evidence="13">
    <location>
        <begin position="99"/>
        <end position="278"/>
    </location>
</feature>
<dbReference type="OrthoDB" id="9805019at2"/>
<evidence type="ECO:0000256" key="2">
    <source>
        <dbReference type="ARBA" id="ARBA00022448"/>
    </source>
</evidence>
<comment type="subunit">
    <text evidence="12">Forms a complex with SecD. Part of the essential Sec protein translocation apparatus which comprises SecA, SecYEG and auxiliary proteins SecDF. Other proteins may also be involved.</text>
</comment>
<keyword evidence="2 12" id="KW-0813">Transport</keyword>
<comment type="subcellular location">
    <subcellularLocation>
        <location evidence="1 12">Cell membrane</location>
        <topology evidence="1 12">Multi-pass membrane protein</topology>
    </subcellularLocation>
</comment>
<feature type="transmembrane region" description="Helical" evidence="12">
    <location>
        <begin position="251"/>
        <end position="275"/>
    </location>
</feature>
<dbReference type="GO" id="GO:0005886">
    <property type="term" value="C:plasma membrane"/>
    <property type="evidence" value="ECO:0007669"/>
    <property type="project" value="UniProtKB-SubCell"/>
</dbReference>
<comment type="similarity">
    <text evidence="11">In the N-terminal section; belongs to the SecD/SecF family. SecD subfamily.</text>
</comment>
<dbReference type="GO" id="GO:0065002">
    <property type="term" value="P:intracellular protein transmembrane transport"/>
    <property type="evidence" value="ECO:0007669"/>
    <property type="project" value="UniProtKB-UniRule"/>
</dbReference>
<feature type="transmembrane region" description="Helical" evidence="12">
    <location>
        <begin position="147"/>
        <end position="168"/>
    </location>
</feature>
<evidence type="ECO:0000313" key="15">
    <source>
        <dbReference type="Proteomes" id="UP000184196"/>
    </source>
</evidence>
<dbReference type="NCBIfam" id="TIGR00966">
    <property type="entry name" value="transloc_SecF"/>
    <property type="match status" value="1"/>
</dbReference>
<dbReference type="InterPro" id="IPR048634">
    <property type="entry name" value="SecD_SecF_C"/>
</dbReference>
<feature type="transmembrane region" description="Helical" evidence="12">
    <location>
        <begin position="123"/>
        <end position="140"/>
    </location>
</feature>
<evidence type="ECO:0000256" key="4">
    <source>
        <dbReference type="ARBA" id="ARBA00022692"/>
    </source>
</evidence>
<dbReference type="GO" id="GO:0015450">
    <property type="term" value="F:protein-transporting ATPase activity"/>
    <property type="evidence" value="ECO:0007669"/>
    <property type="project" value="InterPro"/>
</dbReference>
<evidence type="ECO:0000256" key="9">
    <source>
        <dbReference type="ARBA" id="ARBA00059018"/>
    </source>
</evidence>
<evidence type="ECO:0000313" key="14">
    <source>
        <dbReference type="EMBL" id="SHF34727.1"/>
    </source>
</evidence>
<keyword evidence="4 12" id="KW-0812">Transmembrane</keyword>
<gene>
    <name evidence="12" type="primary">secF</name>
    <name evidence="14" type="ORF">SAMN02745218_02022</name>
</gene>
<dbReference type="EMBL" id="FQUW01000024">
    <property type="protein sequence ID" value="SHF34727.1"/>
    <property type="molecule type" value="Genomic_DNA"/>
</dbReference>
<dbReference type="FunFam" id="1.20.1640.10:FF:000024">
    <property type="entry name" value="Multifunctional fusion protein"/>
    <property type="match status" value="1"/>
</dbReference>
<dbReference type="GO" id="GO:0043952">
    <property type="term" value="P:protein transport by the Sec complex"/>
    <property type="evidence" value="ECO:0007669"/>
    <property type="project" value="UniProtKB-UniRule"/>
</dbReference>